<keyword evidence="1" id="KW-0812">Transmembrane</keyword>
<dbReference type="Proteomes" id="UP000005475">
    <property type="component" value="Unassembled WGS sequence"/>
</dbReference>
<organism evidence="2 3">
    <name type="scientific">Bacteroides ovatus (strain ATCC 8483 / DSM 1896 / JCM 5824 / BCRC 10623 / CCUG 4943 / NCTC 11153)</name>
    <dbReference type="NCBI Taxonomy" id="411476"/>
    <lineage>
        <taxon>Bacteria</taxon>
        <taxon>Pseudomonadati</taxon>
        <taxon>Bacteroidota</taxon>
        <taxon>Bacteroidia</taxon>
        <taxon>Bacteroidales</taxon>
        <taxon>Bacteroidaceae</taxon>
        <taxon>Bacteroides</taxon>
    </lineage>
</organism>
<gene>
    <name evidence="2" type="ORF">BACOVA_02696</name>
</gene>
<comment type="caution">
    <text evidence="2">The sequence shown here is derived from an EMBL/GenBank/DDBJ whole genome shotgun (WGS) entry which is preliminary data.</text>
</comment>
<dbReference type="AlphaFoldDB" id="A0AAN3A7M3"/>
<keyword evidence="1" id="KW-1133">Transmembrane helix</keyword>
<dbReference type="EMBL" id="AAXF02000049">
    <property type="protein sequence ID" value="EDO11487.1"/>
    <property type="molecule type" value="Genomic_DNA"/>
</dbReference>
<feature type="transmembrane region" description="Helical" evidence="1">
    <location>
        <begin position="7"/>
        <end position="31"/>
    </location>
</feature>
<reference evidence="2 3" key="1">
    <citation type="submission" date="2007-03" db="EMBL/GenBank/DDBJ databases">
        <authorList>
            <person name="Fulton L."/>
            <person name="Clifton S."/>
            <person name="Fulton B."/>
            <person name="Xu J."/>
            <person name="Minx P."/>
            <person name="Pepin K.H."/>
            <person name="Johnson M."/>
            <person name="Thiruvilangam P."/>
            <person name="Bhonagiri V."/>
            <person name="Nash W.E."/>
            <person name="Mardis E.R."/>
            <person name="Wilson R.K."/>
        </authorList>
    </citation>
    <scope>NUCLEOTIDE SEQUENCE [LARGE SCALE GENOMIC DNA]</scope>
    <source>
        <strain evidence="3">ATCC 8483 / DSM 1896 / JCM 5824 / BCRC 10623 / CCUG 4943 / NCTC 11153</strain>
    </source>
</reference>
<protein>
    <submittedName>
        <fullName evidence="2">Uncharacterized protein</fullName>
    </submittedName>
</protein>
<evidence type="ECO:0000313" key="3">
    <source>
        <dbReference type="Proteomes" id="UP000005475"/>
    </source>
</evidence>
<proteinExistence type="predicted"/>
<feature type="transmembrane region" description="Helical" evidence="1">
    <location>
        <begin position="51"/>
        <end position="74"/>
    </location>
</feature>
<evidence type="ECO:0000256" key="1">
    <source>
        <dbReference type="SAM" id="Phobius"/>
    </source>
</evidence>
<name>A0AAN3A7M3_BACO1</name>
<evidence type="ECO:0000313" key="2">
    <source>
        <dbReference type="EMBL" id="EDO11487.1"/>
    </source>
</evidence>
<keyword evidence="1" id="KW-0472">Membrane</keyword>
<accession>A0AAN3A7M3</accession>
<reference evidence="3" key="2">
    <citation type="submission" date="2007-04" db="EMBL/GenBank/DDBJ databases">
        <title>Draft genome sequence of Bacteroides ovatus (ATCC 8483).</title>
        <authorList>
            <person name="Sudarsanam P."/>
            <person name="Ley R."/>
            <person name="Guruge J."/>
            <person name="Turnbaugh P.J."/>
            <person name="Mahowald M."/>
            <person name="Liep D."/>
            <person name="Gordon J."/>
        </authorList>
    </citation>
    <scope>NUCLEOTIDE SEQUENCE [LARGE SCALE GENOMIC DNA]</scope>
    <source>
        <strain evidence="3">ATCC 8483 / DSM 1896 / JCM 5824 / BCRC 10623 / CCUG 4943 / NCTC 11153</strain>
    </source>
</reference>
<sequence>MCRIEISLYYTGGVVKLCYIDTLRFIIYAYFLRNFLVKATLTLVQMHVCQFKTAIFLWAMAGFLELIFYICGIFKSKTHAADISSFIFLIVL</sequence>